<gene>
    <name evidence="2" type="ORF">LITE_LOCUS16981</name>
</gene>
<comment type="caution">
    <text evidence="2">The sequence shown here is derived from an EMBL/GenBank/DDBJ whole genome shotgun (WGS) entry which is preliminary data.</text>
</comment>
<dbReference type="PANTHER" id="PTHR37391:SF2">
    <property type="entry name" value="E3 UBIQUITIN-PROTEIN LIGASE"/>
    <property type="match status" value="1"/>
</dbReference>
<evidence type="ECO:0000313" key="3">
    <source>
        <dbReference type="Proteomes" id="UP001154282"/>
    </source>
</evidence>
<accession>A0AAV0K2Z2</accession>
<dbReference type="PANTHER" id="PTHR37391">
    <property type="entry name" value="E3 UBIQUITIN-PROTEIN LIGASE"/>
    <property type="match status" value="1"/>
</dbReference>
<dbReference type="AlphaFoldDB" id="A0AAV0K2Z2"/>
<name>A0AAV0K2Z2_9ROSI</name>
<evidence type="ECO:0000259" key="1">
    <source>
        <dbReference type="Pfam" id="PF20680"/>
    </source>
</evidence>
<reference evidence="2" key="1">
    <citation type="submission" date="2022-08" db="EMBL/GenBank/DDBJ databases">
        <authorList>
            <person name="Gutierrez-Valencia J."/>
        </authorList>
    </citation>
    <scope>NUCLEOTIDE SEQUENCE</scope>
</reference>
<sequence>MPPPPPNNTTNADSITTFVAPAPPVADDQLQSILASARPFLRGELESVDENLPRPLAVLRSVGAGECWHKHGSFLDHLLHTYRILKLWGAPDAVCLCGLFHSAYSNAYVNLAIFDPSTGRDVVRAHVGDDAESLIHLFCVVPRHSLIHDDLLFKYRDEAELREHLSQSEISLREAEKGEFDAGEAWRKKLNSILPREGVKVKHIKTGEEIWLSRRVLAVFSLMTPADFSDQLYGFQDAMLREEEIIEKEMGIRVSDDATTEMEVELVVPPMLERCTKVVGTKEQMEARELYWEAIAGKGSGSELKQAEELLVRSVEKNGVVGEPRVVLAQVYLSGGRFEEAEREAAIGLRLILEWGSAWISGCLGKVGLLGPGFC</sequence>
<evidence type="ECO:0000313" key="2">
    <source>
        <dbReference type="EMBL" id="CAI0416483.1"/>
    </source>
</evidence>
<dbReference type="EMBL" id="CAMGYJ010000005">
    <property type="protein sequence ID" value="CAI0416483.1"/>
    <property type="molecule type" value="Genomic_DNA"/>
</dbReference>
<keyword evidence="3" id="KW-1185">Reference proteome</keyword>
<organism evidence="2 3">
    <name type="scientific">Linum tenue</name>
    <dbReference type="NCBI Taxonomy" id="586396"/>
    <lineage>
        <taxon>Eukaryota</taxon>
        <taxon>Viridiplantae</taxon>
        <taxon>Streptophyta</taxon>
        <taxon>Embryophyta</taxon>
        <taxon>Tracheophyta</taxon>
        <taxon>Spermatophyta</taxon>
        <taxon>Magnoliopsida</taxon>
        <taxon>eudicotyledons</taxon>
        <taxon>Gunneridae</taxon>
        <taxon>Pentapetalae</taxon>
        <taxon>rosids</taxon>
        <taxon>fabids</taxon>
        <taxon>Malpighiales</taxon>
        <taxon>Linaceae</taxon>
        <taxon>Linum</taxon>
    </lineage>
</organism>
<dbReference type="Proteomes" id="UP001154282">
    <property type="component" value="Unassembled WGS sequence"/>
</dbReference>
<dbReference type="Pfam" id="PF20680">
    <property type="entry name" value="DUF6817"/>
    <property type="match status" value="1"/>
</dbReference>
<proteinExistence type="predicted"/>
<dbReference type="InterPro" id="IPR049202">
    <property type="entry name" value="DUF6817"/>
</dbReference>
<feature type="domain" description="DUF6817" evidence="1">
    <location>
        <begin position="58"/>
        <end position="143"/>
    </location>
</feature>
<protein>
    <recommendedName>
        <fullName evidence="1">DUF6817 domain-containing protein</fullName>
    </recommendedName>
</protein>